<dbReference type="InterPro" id="IPR050661">
    <property type="entry name" value="BglG_antiterminators"/>
</dbReference>
<dbReference type="PANTHER" id="PTHR30185:SF18">
    <property type="entry name" value="TRANSCRIPTIONAL REGULATOR MTLR"/>
    <property type="match status" value="1"/>
</dbReference>
<keyword evidence="3" id="KW-0804">Transcription</keyword>
<dbReference type="SMART" id="SM01061">
    <property type="entry name" value="CAT_RBD"/>
    <property type="match status" value="1"/>
</dbReference>
<dbReference type="PANTHER" id="PTHR30185">
    <property type="entry name" value="CRYPTIC BETA-GLUCOSIDE BGL OPERON ANTITERMINATOR"/>
    <property type="match status" value="1"/>
</dbReference>
<evidence type="ECO:0000259" key="4">
    <source>
        <dbReference type="PROSITE" id="PS51372"/>
    </source>
</evidence>
<dbReference type="InterPro" id="IPR036634">
    <property type="entry name" value="PRD_sf"/>
</dbReference>
<dbReference type="Pfam" id="PF03123">
    <property type="entry name" value="CAT_RBD"/>
    <property type="match status" value="1"/>
</dbReference>
<dbReference type="GO" id="GO:0006355">
    <property type="term" value="P:regulation of DNA-templated transcription"/>
    <property type="evidence" value="ECO:0007669"/>
    <property type="project" value="InterPro"/>
</dbReference>
<dbReference type="PROSITE" id="PS51372">
    <property type="entry name" value="PRD_2"/>
    <property type="match status" value="2"/>
</dbReference>
<reference evidence="5 6" key="1">
    <citation type="submission" date="2020-02" db="EMBL/GenBank/DDBJ databases">
        <authorList>
            <person name="Brisse S."/>
        </authorList>
    </citation>
    <scope>NUCLEOTIDE SEQUENCE [LARGE SCALE GENOMIC DNA]</scope>
    <source>
        <strain evidence="5">CIP107547</strain>
    </source>
</reference>
<protein>
    <submittedName>
        <fullName evidence="5">PRD domain-containing protein</fullName>
    </submittedName>
</protein>
<comment type="caution">
    <text evidence="5">The sequence shown here is derived from an EMBL/GenBank/DDBJ whole genome shotgun (WGS) entry which is preliminary data.</text>
</comment>
<feature type="domain" description="PRD" evidence="4">
    <location>
        <begin position="167"/>
        <end position="275"/>
    </location>
</feature>
<keyword evidence="2" id="KW-0805">Transcription regulation</keyword>
<dbReference type="EMBL" id="CADDAV010000015">
    <property type="protein sequence ID" value="CAB0602573.1"/>
    <property type="molecule type" value="Genomic_DNA"/>
</dbReference>
<dbReference type="Pfam" id="PF00874">
    <property type="entry name" value="PRD"/>
    <property type="match status" value="2"/>
</dbReference>
<gene>
    <name evidence="5" type="ORF">CIP107547_01334</name>
</gene>
<feature type="domain" description="PRD" evidence="4">
    <location>
        <begin position="64"/>
        <end position="166"/>
    </location>
</feature>
<evidence type="ECO:0000313" key="6">
    <source>
        <dbReference type="Proteomes" id="UP000480222"/>
    </source>
</evidence>
<accession>A0A1X4LJD8</accession>
<evidence type="ECO:0000256" key="2">
    <source>
        <dbReference type="ARBA" id="ARBA00023015"/>
    </source>
</evidence>
<dbReference type="SUPFAM" id="SSF63520">
    <property type="entry name" value="PTS-regulatory domain, PRD"/>
    <property type="match status" value="2"/>
</dbReference>
<dbReference type="Proteomes" id="UP000480222">
    <property type="component" value="Unassembled WGS sequence"/>
</dbReference>
<dbReference type="RefSeq" id="WP_014303333.1">
    <property type="nucleotide sequence ID" value="NZ_CABVGJ010000005.1"/>
</dbReference>
<sequence>MQILRVFNNNVVLARRHDEEVIVTGRGLGFQAKTGDDVDSTKVVRVFVPADGRDPDHSALMLAAIPGEYIRLVLEAMERAGLSEKLRSTLTLVIALADHVHAASTRTKSVEYPLEAEVRHLYAEDFHSAQRLLKEINSELQRPLHEAEAIALTLHIVNAGFSVGDLSGTYRMTGLIEQLLEIIGGFYGTTLSGEDISVARFITHLRYLFVRMAEHKQLDSPTARVASTIAEQYPTAAQCAEALSAIIELRMNAPLTAEEVSYLTLHVARLGADNR</sequence>
<dbReference type="InterPro" id="IPR004341">
    <property type="entry name" value="CAT_RNA-bd_dom"/>
</dbReference>
<proteinExistence type="predicted"/>
<evidence type="ECO:0000256" key="1">
    <source>
        <dbReference type="ARBA" id="ARBA00022737"/>
    </source>
</evidence>
<evidence type="ECO:0000313" key="5">
    <source>
        <dbReference type="EMBL" id="CAB0602573.1"/>
    </source>
</evidence>
<dbReference type="Gene3D" id="2.30.24.10">
    <property type="entry name" value="CAT RNA-binding domain"/>
    <property type="match status" value="1"/>
</dbReference>
<organism evidence="5 6">
    <name type="scientific">Corynebacterium diphtheriae</name>
    <dbReference type="NCBI Taxonomy" id="1717"/>
    <lineage>
        <taxon>Bacteria</taxon>
        <taxon>Bacillati</taxon>
        <taxon>Actinomycetota</taxon>
        <taxon>Actinomycetes</taxon>
        <taxon>Mycobacteriales</taxon>
        <taxon>Corynebacteriaceae</taxon>
        <taxon>Corynebacterium</taxon>
    </lineage>
</organism>
<dbReference type="InterPro" id="IPR011608">
    <property type="entry name" value="PRD"/>
</dbReference>
<name>A0A1X4LJD8_CORDP</name>
<dbReference type="OMA" id="CYNLSWK"/>
<dbReference type="GO" id="GO:0003723">
    <property type="term" value="F:RNA binding"/>
    <property type="evidence" value="ECO:0007669"/>
    <property type="project" value="InterPro"/>
</dbReference>
<dbReference type="Gene3D" id="1.10.1790.10">
    <property type="entry name" value="PRD domain"/>
    <property type="match status" value="2"/>
</dbReference>
<evidence type="ECO:0000256" key="3">
    <source>
        <dbReference type="ARBA" id="ARBA00023163"/>
    </source>
</evidence>
<dbReference type="SUPFAM" id="SSF50151">
    <property type="entry name" value="SacY-like RNA-binding domain"/>
    <property type="match status" value="1"/>
</dbReference>
<keyword evidence="1" id="KW-0677">Repeat</keyword>
<dbReference type="AlphaFoldDB" id="A0A1X4LJD8"/>
<dbReference type="InterPro" id="IPR036650">
    <property type="entry name" value="CAT_RNA-bd_dom_sf"/>
</dbReference>